<organism evidence="1 2">
    <name type="scientific">Dentiscutata heterogama</name>
    <dbReference type="NCBI Taxonomy" id="1316150"/>
    <lineage>
        <taxon>Eukaryota</taxon>
        <taxon>Fungi</taxon>
        <taxon>Fungi incertae sedis</taxon>
        <taxon>Mucoromycota</taxon>
        <taxon>Glomeromycotina</taxon>
        <taxon>Glomeromycetes</taxon>
        <taxon>Diversisporales</taxon>
        <taxon>Gigasporaceae</taxon>
        <taxon>Dentiscutata</taxon>
    </lineage>
</organism>
<sequence length="142" mass="15764">MALGNSKSEEIEDNLSEFSKEIYGECGILITSEPVEAVRENIEKATFKDYARMKSIVTEAVTIPAGIVSFSPEKGGQPVPRTLENFLKKMEVPIVIENNEICLQEDYTICKIGDSLSENQAHLLAIYLTDIMQLNISSSAFE</sequence>
<reference evidence="1" key="1">
    <citation type="submission" date="2021-06" db="EMBL/GenBank/DDBJ databases">
        <authorList>
            <person name="Kallberg Y."/>
            <person name="Tangrot J."/>
            <person name="Rosling A."/>
        </authorList>
    </citation>
    <scope>NUCLEOTIDE SEQUENCE</scope>
    <source>
        <strain evidence="1">IL203A</strain>
    </source>
</reference>
<accession>A0ACA9LRB5</accession>
<gene>
    <name evidence="1" type="ORF">DHETER_LOCUS5024</name>
</gene>
<name>A0ACA9LRB5_9GLOM</name>
<keyword evidence="2" id="KW-1185">Reference proteome</keyword>
<dbReference type="EMBL" id="CAJVPU010005343">
    <property type="protein sequence ID" value="CAG8546306.1"/>
    <property type="molecule type" value="Genomic_DNA"/>
</dbReference>
<evidence type="ECO:0000313" key="2">
    <source>
        <dbReference type="Proteomes" id="UP000789702"/>
    </source>
</evidence>
<evidence type="ECO:0000313" key="1">
    <source>
        <dbReference type="EMBL" id="CAG8546306.1"/>
    </source>
</evidence>
<comment type="caution">
    <text evidence="1">The sequence shown here is derived from an EMBL/GenBank/DDBJ whole genome shotgun (WGS) entry which is preliminary data.</text>
</comment>
<proteinExistence type="predicted"/>
<dbReference type="Proteomes" id="UP000789702">
    <property type="component" value="Unassembled WGS sequence"/>
</dbReference>
<protein>
    <submittedName>
        <fullName evidence="1">1779_t:CDS:1</fullName>
    </submittedName>
</protein>